<feature type="compositionally biased region" description="Low complexity" evidence="1">
    <location>
        <begin position="226"/>
        <end position="241"/>
    </location>
</feature>
<accession>M1D967</accession>
<protein>
    <submittedName>
        <fullName evidence="3">Integrase core domain containing protein</fullName>
    </submittedName>
</protein>
<reference evidence="4" key="1">
    <citation type="journal article" date="2011" name="Nature">
        <title>Genome sequence and analysis of the tuber crop potato.</title>
        <authorList>
            <consortium name="The Potato Genome Sequencing Consortium"/>
        </authorList>
    </citation>
    <scope>NUCLEOTIDE SEQUENCE [LARGE SCALE GENOMIC DNA]</scope>
    <source>
        <strain evidence="4">cv. DM1-3 516 R44</strain>
    </source>
</reference>
<dbReference type="Pfam" id="PF20167">
    <property type="entry name" value="Transposase_32"/>
    <property type="match status" value="1"/>
</dbReference>
<dbReference type="Gramene" id="PGSC0003DMT400085293">
    <property type="protein sequence ID" value="PGSC0003DMT400085293"/>
    <property type="gene ID" value="PGSC0003DMG400034864"/>
</dbReference>
<dbReference type="InParanoid" id="M1D967"/>
<organism evidence="3 4">
    <name type="scientific">Solanum tuberosum</name>
    <name type="common">Potato</name>
    <dbReference type="NCBI Taxonomy" id="4113"/>
    <lineage>
        <taxon>Eukaryota</taxon>
        <taxon>Viridiplantae</taxon>
        <taxon>Streptophyta</taxon>
        <taxon>Embryophyta</taxon>
        <taxon>Tracheophyta</taxon>
        <taxon>Spermatophyta</taxon>
        <taxon>Magnoliopsida</taxon>
        <taxon>eudicotyledons</taxon>
        <taxon>Gunneridae</taxon>
        <taxon>Pentapetalae</taxon>
        <taxon>asterids</taxon>
        <taxon>lamiids</taxon>
        <taxon>Solanales</taxon>
        <taxon>Solanaceae</taxon>
        <taxon>Solanoideae</taxon>
        <taxon>Solaneae</taxon>
        <taxon>Solanum</taxon>
    </lineage>
</organism>
<name>M1D967_SOLTU</name>
<dbReference type="AlphaFoldDB" id="M1D967"/>
<feature type="region of interest" description="Disordered" evidence="1">
    <location>
        <begin position="212"/>
        <end position="272"/>
    </location>
</feature>
<dbReference type="PaxDb" id="4113-PGSC0003DMT400085293"/>
<dbReference type="EnsemblPlants" id="PGSC0003DMT400085293">
    <property type="protein sequence ID" value="PGSC0003DMT400085293"/>
    <property type="gene ID" value="PGSC0003DMG400034864"/>
</dbReference>
<dbReference type="Proteomes" id="UP000011115">
    <property type="component" value="Unassembled WGS sequence"/>
</dbReference>
<sequence length="414" mass="47574">MPSVVDVEIRKEDDVVEVRGESENATEKEAEISQKVVSIPRPLPPFPQRLEKKIEIGKYRRFITMLKQLSINVPLIKVLELMPGYAKFMKDMVTKKRVESGVEVQIKERLGIEALATVMMNFYSDGIEEYDELVAALDRCEYRSKPKKYELDMKNRTMIPNKKVIINRGRLKLVAPTLRFIDEDTDRQRDPNYLLTPARTARNQSKKVLLDVVTPSQSNEEDTLIGSLTRSGSGSTTGSSTHEVAASSDEASRSDGIHIPQNDQPDPVDGDPNMWYVEGQWQIYRDAKMKNAKEKMARTITEERKVLTESLHTMPDIHQLFQRYKCKWMARDPGTYSEEIVRELYASYAATLRGKIHKNAKPASQDPFTSIMVRGVSVNLSHTTINRFLYGPNPHHTWADSTIEFYYRWEILRT</sequence>
<proteinExistence type="predicted"/>
<feature type="domain" description="Putative plant transposon protein" evidence="2">
    <location>
        <begin position="322"/>
        <end position="395"/>
    </location>
</feature>
<evidence type="ECO:0000259" key="2">
    <source>
        <dbReference type="Pfam" id="PF20167"/>
    </source>
</evidence>
<keyword evidence="4" id="KW-1185">Reference proteome</keyword>
<dbReference type="HOGENOM" id="CLU_664626_0_0_1"/>
<evidence type="ECO:0000313" key="3">
    <source>
        <dbReference type="EnsemblPlants" id="PGSC0003DMT400085293"/>
    </source>
</evidence>
<evidence type="ECO:0000313" key="4">
    <source>
        <dbReference type="Proteomes" id="UP000011115"/>
    </source>
</evidence>
<dbReference type="InterPro" id="IPR046796">
    <property type="entry name" value="Transposase_32_dom"/>
</dbReference>
<reference evidence="3" key="2">
    <citation type="submission" date="2015-06" db="UniProtKB">
        <authorList>
            <consortium name="EnsemblPlants"/>
        </authorList>
    </citation>
    <scope>IDENTIFICATION</scope>
    <source>
        <strain evidence="3">DM1-3 516 R44</strain>
    </source>
</reference>
<evidence type="ECO:0000256" key="1">
    <source>
        <dbReference type="SAM" id="MobiDB-lite"/>
    </source>
</evidence>